<proteinExistence type="predicted"/>
<protein>
    <submittedName>
        <fullName evidence="4">Restriction endonuclease</fullName>
    </submittedName>
</protein>
<keyword evidence="2" id="KW-0378">Hydrolase</keyword>
<evidence type="ECO:0000256" key="1">
    <source>
        <dbReference type="ARBA" id="ARBA00022723"/>
    </source>
</evidence>
<dbReference type="AlphaFoldDB" id="A0A7X4KPW0"/>
<dbReference type="GO" id="GO:0008270">
    <property type="term" value="F:zinc ion binding"/>
    <property type="evidence" value="ECO:0007669"/>
    <property type="project" value="InterPro"/>
</dbReference>
<dbReference type="InterPro" id="IPR014905">
    <property type="entry name" value="HIRAN"/>
</dbReference>
<accession>A0A7X4KPW0</accession>
<dbReference type="Gene3D" id="3.30.70.2330">
    <property type="match status" value="1"/>
</dbReference>
<dbReference type="RefSeq" id="WP_161074593.1">
    <property type="nucleotide sequence ID" value="NZ_WWCU01000035.1"/>
</dbReference>
<gene>
    <name evidence="4" type="ORF">GTP77_23530</name>
</gene>
<evidence type="ECO:0000313" key="4">
    <source>
        <dbReference type="EMBL" id="MYN10300.1"/>
    </source>
</evidence>
<keyword evidence="1" id="KW-0479">Metal-binding</keyword>
<dbReference type="Proteomes" id="UP000450676">
    <property type="component" value="Unassembled WGS sequence"/>
</dbReference>
<reference evidence="4 5" key="1">
    <citation type="submission" date="2019-12" db="EMBL/GenBank/DDBJ databases">
        <title>Novel species isolated from a subtropical stream in China.</title>
        <authorList>
            <person name="Lu H."/>
        </authorList>
    </citation>
    <scope>NUCLEOTIDE SEQUENCE [LARGE SCALE GENOMIC DNA]</scope>
    <source>
        <strain evidence="4 5">FT127W</strain>
    </source>
</reference>
<keyword evidence="4" id="KW-0255">Endonuclease</keyword>
<keyword evidence="4" id="KW-0540">Nuclease</keyword>
<dbReference type="GO" id="GO:0004519">
    <property type="term" value="F:endonuclease activity"/>
    <property type="evidence" value="ECO:0007669"/>
    <property type="project" value="UniProtKB-KW"/>
</dbReference>
<keyword evidence="5" id="KW-1185">Reference proteome</keyword>
<sequence>MMNTLFVAWQQPDSKEWIPVAKLKNANGIYCFSYTQGVYRAKQFRPFSGMSQLDSVYKSPQLFPLFANRLISKSRPEFKDYLRWLGLPDAADNPMAMLALTGGIRGTDSIELFQPPAVTVDGQYQLEFFVRSLSHMPKAIIEQIGEMEKGERLYLMNDSQNDFDRLAIAVRSNKPASLLGYCPKYYAKDLGVLLANRDCGLEVRVKCINLDAPLNMRLLCSVKASVPPHFAPLETEQDFQSVTGKESVDWHEPNNSLENNFPRFDHQALNVNHV</sequence>
<comment type="caution">
    <text evidence="4">The sequence shown here is derived from an EMBL/GenBank/DDBJ whole genome shotgun (WGS) entry which is preliminary data.</text>
</comment>
<dbReference type="EMBL" id="WWCU01000035">
    <property type="protein sequence ID" value="MYN10300.1"/>
    <property type="molecule type" value="Genomic_DNA"/>
</dbReference>
<organism evidence="4 5">
    <name type="scientific">Pseudoduganella aquatica</name>
    <dbReference type="NCBI Taxonomy" id="2660641"/>
    <lineage>
        <taxon>Bacteria</taxon>
        <taxon>Pseudomonadati</taxon>
        <taxon>Pseudomonadota</taxon>
        <taxon>Betaproteobacteria</taxon>
        <taxon>Burkholderiales</taxon>
        <taxon>Oxalobacteraceae</taxon>
        <taxon>Telluria group</taxon>
        <taxon>Pseudoduganella</taxon>
    </lineage>
</organism>
<dbReference type="Pfam" id="PF08797">
    <property type="entry name" value="HIRAN"/>
    <property type="match status" value="1"/>
</dbReference>
<dbReference type="SMART" id="SM00910">
    <property type="entry name" value="HIRAN"/>
    <property type="match status" value="1"/>
</dbReference>
<evidence type="ECO:0000256" key="2">
    <source>
        <dbReference type="ARBA" id="ARBA00022801"/>
    </source>
</evidence>
<feature type="domain" description="HIRAN" evidence="3">
    <location>
        <begin position="123"/>
        <end position="226"/>
    </location>
</feature>
<evidence type="ECO:0000259" key="3">
    <source>
        <dbReference type="SMART" id="SM00910"/>
    </source>
</evidence>
<evidence type="ECO:0000313" key="5">
    <source>
        <dbReference type="Proteomes" id="UP000450676"/>
    </source>
</evidence>
<name>A0A7X4KPW0_9BURK</name>
<dbReference type="GO" id="GO:0016818">
    <property type="term" value="F:hydrolase activity, acting on acid anhydrides, in phosphorus-containing anhydrides"/>
    <property type="evidence" value="ECO:0007669"/>
    <property type="project" value="InterPro"/>
</dbReference>
<dbReference type="GO" id="GO:0003676">
    <property type="term" value="F:nucleic acid binding"/>
    <property type="evidence" value="ECO:0007669"/>
    <property type="project" value="InterPro"/>
</dbReference>